<comment type="caution">
    <text evidence="1">The sequence shown here is derived from an EMBL/GenBank/DDBJ whole genome shotgun (WGS) entry which is preliminary data.</text>
</comment>
<sequence length="71" mass="7816">MTPASLQAPNPRHASRVAGHVVIRHLFWQERVLVAHALGPFASLTCHPRTLSSLFNLVFYFTGGLLFEGSS</sequence>
<dbReference type="Proteomes" id="UP000277212">
    <property type="component" value="Unassembled WGS sequence"/>
</dbReference>
<protein>
    <submittedName>
        <fullName evidence="1">Uncharacterized protein</fullName>
    </submittedName>
</protein>
<keyword evidence="2" id="KW-1185">Reference proteome</keyword>
<organism evidence="1 2">
    <name type="scientific">Fusarium kuroshium</name>
    <dbReference type="NCBI Taxonomy" id="2010991"/>
    <lineage>
        <taxon>Eukaryota</taxon>
        <taxon>Fungi</taxon>
        <taxon>Dikarya</taxon>
        <taxon>Ascomycota</taxon>
        <taxon>Pezizomycotina</taxon>
        <taxon>Sordariomycetes</taxon>
        <taxon>Hypocreomycetidae</taxon>
        <taxon>Hypocreales</taxon>
        <taxon>Nectriaceae</taxon>
        <taxon>Fusarium</taxon>
        <taxon>Fusarium solani species complex</taxon>
    </lineage>
</organism>
<dbReference type="EMBL" id="NKUJ01000006">
    <property type="protein sequence ID" value="RMJ19593.1"/>
    <property type="molecule type" value="Genomic_DNA"/>
</dbReference>
<dbReference type="AlphaFoldDB" id="A0A3M2SPU6"/>
<evidence type="ECO:0000313" key="1">
    <source>
        <dbReference type="EMBL" id="RMJ19593.1"/>
    </source>
</evidence>
<gene>
    <name evidence="1" type="ORF">CDV36_000736</name>
</gene>
<reference evidence="1 2" key="1">
    <citation type="submission" date="2017-06" db="EMBL/GenBank/DDBJ databases">
        <title>Comparative genomic analysis of Ambrosia Fusariam Clade fungi.</title>
        <authorList>
            <person name="Stajich J.E."/>
            <person name="Carrillo J."/>
            <person name="Kijimoto T."/>
            <person name="Eskalen A."/>
            <person name="O'Donnell K."/>
            <person name="Kasson M."/>
        </authorList>
    </citation>
    <scope>NUCLEOTIDE SEQUENCE [LARGE SCALE GENOMIC DNA]</scope>
    <source>
        <strain evidence="1">UCR3666</strain>
    </source>
</reference>
<accession>A0A3M2SPU6</accession>
<name>A0A3M2SPU6_9HYPO</name>
<proteinExistence type="predicted"/>
<evidence type="ECO:0000313" key="2">
    <source>
        <dbReference type="Proteomes" id="UP000277212"/>
    </source>
</evidence>